<keyword evidence="2" id="KW-1185">Reference proteome</keyword>
<dbReference type="AlphaFoldDB" id="A1ZLY9"/>
<reference evidence="1 2" key="1">
    <citation type="submission" date="2007-01" db="EMBL/GenBank/DDBJ databases">
        <authorList>
            <person name="Haygood M."/>
            <person name="Podell S."/>
            <person name="Anderson C."/>
            <person name="Hopkinson B."/>
            <person name="Roe K."/>
            <person name="Barbeau K."/>
            <person name="Gaasterland T."/>
            <person name="Ferriera S."/>
            <person name="Johnson J."/>
            <person name="Kravitz S."/>
            <person name="Beeson K."/>
            <person name="Sutton G."/>
            <person name="Rogers Y.-H."/>
            <person name="Friedman R."/>
            <person name="Frazier M."/>
            <person name="Venter J.C."/>
        </authorList>
    </citation>
    <scope>NUCLEOTIDE SEQUENCE [LARGE SCALE GENOMIC DNA]</scope>
    <source>
        <strain evidence="1 2">ATCC 23134</strain>
    </source>
</reference>
<sequence>MQFHNFLSFGNQSTLLLQVFKLKPKNNHEFYLPCRGMI</sequence>
<dbReference type="Proteomes" id="UP000004095">
    <property type="component" value="Unassembled WGS sequence"/>
</dbReference>
<evidence type="ECO:0000313" key="1">
    <source>
        <dbReference type="EMBL" id="EAY28520.1"/>
    </source>
</evidence>
<name>A1ZLY9_MICM2</name>
<accession>A1ZLY9</accession>
<comment type="caution">
    <text evidence="1">The sequence shown here is derived from an EMBL/GenBank/DDBJ whole genome shotgun (WGS) entry which is preliminary data.</text>
</comment>
<dbReference type="EMBL" id="AAWS01000015">
    <property type="protein sequence ID" value="EAY28520.1"/>
    <property type="molecule type" value="Genomic_DNA"/>
</dbReference>
<proteinExistence type="predicted"/>
<organism evidence="1 2">
    <name type="scientific">Microscilla marina ATCC 23134</name>
    <dbReference type="NCBI Taxonomy" id="313606"/>
    <lineage>
        <taxon>Bacteria</taxon>
        <taxon>Pseudomonadati</taxon>
        <taxon>Bacteroidota</taxon>
        <taxon>Cytophagia</taxon>
        <taxon>Cytophagales</taxon>
        <taxon>Microscillaceae</taxon>
        <taxon>Microscilla</taxon>
    </lineage>
</organism>
<gene>
    <name evidence="1" type="ORF">M23134_04367</name>
</gene>
<evidence type="ECO:0000313" key="2">
    <source>
        <dbReference type="Proteomes" id="UP000004095"/>
    </source>
</evidence>
<protein>
    <submittedName>
        <fullName evidence="1">Uncharacterized protein</fullName>
    </submittedName>
</protein>